<keyword evidence="3" id="KW-1185">Reference proteome</keyword>
<dbReference type="EMBL" id="JBAHYK010000534">
    <property type="protein sequence ID" value="KAL0573174.1"/>
    <property type="molecule type" value="Genomic_DNA"/>
</dbReference>
<dbReference type="Proteomes" id="UP001465976">
    <property type="component" value="Unassembled WGS sequence"/>
</dbReference>
<feature type="compositionally biased region" description="Low complexity" evidence="1">
    <location>
        <begin position="31"/>
        <end position="44"/>
    </location>
</feature>
<reference evidence="2 3" key="1">
    <citation type="submission" date="2024-02" db="EMBL/GenBank/DDBJ databases">
        <title>A draft genome for the cacao thread blight pathogen Marasmius crinis-equi.</title>
        <authorList>
            <person name="Cohen S.P."/>
            <person name="Baruah I.K."/>
            <person name="Amoako-Attah I."/>
            <person name="Bukari Y."/>
            <person name="Meinhardt L.W."/>
            <person name="Bailey B.A."/>
        </authorList>
    </citation>
    <scope>NUCLEOTIDE SEQUENCE [LARGE SCALE GENOMIC DNA]</scope>
    <source>
        <strain evidence="2 3">GH-76</strain>
    </source>
</reference>
<evidence type="ECO:0000313" key="3">
    <source>
        <dbReference type="Proteomes" id="UP001465976"/>
    </source>
</evidence>
<comment type="caution">
    <text evidence="2">The sequence shown here is derived from an EMBL/GenBank/DDBJ whole genome shotgun (WGS) entry which is preliminary data.</text>
</comment>
<accession>A0ABR3FCZ4</accession>
<sequence>MGSYFFCNTRDIVFAGSPTFLVNEGDAYFYDGNQGPGQQDQDPPTDTHPHNSTDGPQVGLGNERRSNATNFQMEGGPGPIFRIIEGNARQSVVALKP</sequence>
<organism evidence="2 3">
    <name type="scientific">Marasmius crinis-equi</name>
    <dbReference type="NCBI Taxonomy" id="585013"/>
    <lineage>
        <taxon>Eukaryota</taxon>
        <taxon>Fungi</taxon>
        <taxon>Dikarya</taxon>
        <taxon>Basidiomycota</taxon>
        <taxon>Agaricomycotina</taxon>
        <taxon>Agaricomycetes</taxon>
        <taxon>Agaricomycetidae</taxon>
        <taxon>Agaricales</taxon>
        <taxon>Marasmiineae</taxon>
        <taxon>Marasmiaceae</taxon>
        <taxon>Marasmius</taxon>
    </lineage>
</organism>
<protein>
    <submittedName>
        <fullName evidence="2">Uncharacterized protein</fullName>
    </submittedName>
</protein>
<evidence type="ECO:0000256" key="1">
    <source>
        <dbReference type="SAM" id="MobiDB-lite"/>
    </source>
</evidence>
<evidence type="ECO:0000313" key="2">
    <source>
        <dbReference type="EMBL" id="KAL0573174.1"/>
    </source>
</evidence>
<gene>
    <name evidence="2" type="ORF">V5O48_008784</name>
</gene>
<proteinExistence type="predicted"/>
<feature type="region of interest" description="Disordered" evidence="1">
    <location>
        <begin position="27"/>
        <end position="77"/>
    </location>
</feature>
<name>A0ABR3FCZ4_9AGAR</name>